<evidence type="ECO:0000313" key="6">
    <source>
        <dbReference type="Proteomes" id="UP000321947"/>
    </source>
</evidence>
<protein>
    <submittedName>
        <fullName evidence="3">Protein SIEVE ELEMENT OCCLUSION B-like</fullName>
    </submittedName>
</protein>
<evidence type="ECO:0000259" key="2">
    <source>
        <dbReference type="Pfam" id="PF14577"/>
    </source>
</evidence>
<proteinExistence type="predicted"/>
<evidence type="ECO:0000313" key="4">
    <source>
        <dbReference type="EMBL" id="TYK30191.1"/>
    </source>
</evidence>
<dbReference type="InterPro" id="IPR039299">
    <property type="entry name" value="SEOA"/>
</dbReference>
<name>A0A5A7UVD0_CUCMM</name>
<feature type="domain" description="Sieve element occlusion N-terminal" evidence="1">
    <location>
        <begin position="99"/>
        <end position="366"/>
    </location>
</feature>
<dbReference type="GO" id="GO:0010088">
    <property type="term" value="P:phloem development"/>
    <property type="evidence" value="ECO:0007669"/>
    <property type="project" value="InterPro"/>
</dbReference>
<evidence type="ECO:0000313" key="3">
    <source>
        <dbReference type="EMBL" id="KAA0057499.1"/>
    </source>
</evidence>
<comment type="caution">
    <text evidence="3">The sequence shown here is derived from an EMBL/GenBank/DDBJ whole genome shotgun (WGS) entry which is preliminary data.</text>
</comment>
<evidence type="ECO:0000313" key="5">
    <source>
        <dbReference type="Proteomes" id="UP000321393"/>
    </source>
</evidence>
<dbReference type="EMBL" id="SSTD01000775">
    <property type="protein sequence ID" value="TYK30191.1"/>
    <property type="molecule type" value="Genomic_DNA"/>
</dbReference>
<dbReference type="InterPro" id="IPR027944">
    <property type="entry name" value="SEO_C"/>
</dbReference>
<dbReference type="Proteomes" id="UP000321947">
    <property type="component" value="Unassembled WGS sequence"/>
</dbReference>
<dbReference type="PANTHER" id="PTHR33232:SF18">
    <property type="entry name" value="PROTEIN SIEVE ELEMENT OCCLUSION B-LIKE"/>
    <property type="match status" value="1"/>
</dbReference>
<gene>
    <name evidence="4" type="ORF">E5676_scaffold216G001850</name>
    <name evidence="3" type="ORF">E6C27_scaffold280G003860</name>
</gene>
<dbReference type="EMBL" id="SSTE01007195">
    <property type="protein sequence ID" value="KAA0057499.1"/>
    <property type="molecule type" value="Genomic_DNA"/>
</dbReference>
<dbReference type="STRING" id="1194695.A0A5A7UVD0"/>
<organism evidence="3 5">
    <name type="scientific">Cucumis melo var. makuwa</name>
    <name type="common">Oriental melon</name>
    <dbReference type="NCBI Taxonomy" id="1194695"/>
    <lineage>
        <taxon>Eukaryota</taxon>
        <taxon>Viridiplantae</taxon>
        <taxon>Streptophyta</taxon>
        <taxon>Embryophyta</taxon>
        <taxon>Tracheophyta</taxon>
        <taxon>Spermatophyta</taxon>
        <taxon>Magnoliopsida</taxon>
        <taxon>eudicotyledons</taxon>
        <taxon>Gunneridae</taxon>
        <taxon>Pentapetalae</taxon>
        <taxon>rosids</taxon>
        <taxon>fabids</taxon>
        <taxon>Cucurbitales</taxon>
        <taxon>Cucurbitaceae</taxon>
        <taxon>Benincaseae</taxon>
        <taxon>Cucumis</taxon>
    </lineage>
</organism>
<accession>A0A5A7UVD0</accession>
<sequence>MHVHHNFEALQSLVIHAKVNLVFHARTKHIKKDVHFVSDQIANGALEVGYVPSADYLEGTDLLAFHNNMAVLAPKKPSTPIIHPRLQTHKEDLSLKNLSDEAVAGHIYSKHRDDDTIKIDVDNYISFLQSVFSNIQQINEASSQGHEGRVIYSEDPYKSNVTTIDPPVDILQKVSIKLAFKSPGIEKAHQTTLEILDVLIMYPWEAKAILCLAAFGSDYGLLWHLNHHSLFDPLAKSLANIHHSTSLKKHLDSFSYRQVVFSSRSLIYLCFEIIKLMNQIRLFSKYDSKEIPELASALRQIPLFTYWVIHAIVASSTEISSYLADTENQSPTYLNELNERLNAILNTLGDFLNIFREQLEEINLYRWLIDHIDQFPTEITLVVSKLLEGKANAKPLINCSTFNEERIEDALREKNVILLISSGLSISNDDVRALNLVYEELKREDNYKIVWIPVMNSQAFDEESHKRYEYLRSTMKWYAVQYGTKIAGLRFLEEIWQLRDDALMVVLDSKSKLKFSNAIHLLRVWGNNAIPFTLERANALLRKNWPESTIVKFTNQPRLQSWIDQGKTILFYGGKDIDWIQKFEEKVVDIKNDRSMRDNGITFEIVPVGINKTTTKGEDNNSNMSRFWITQWGFFIIKSQLTGSSASETTEDILRLISYENENGWAILAVGSAPLVVARGNLVLGVFEDLNAWKKNLNLKGFPNSFKDYFDELASRTHQCEKVILPGFSGWIPMIVNCPECPRFMETGINFNCCHGRD</sequence>
<evidence type="ECO:0000259" key="1">
    <source>
        <dbReference type="Pfam" id="PF14576"/>
    </source>
</evidence>
<feature type="domain" description="Sieve element occlusion C-terminal" evidence="2">
    <location>
        <begin position="556"/>
        <end position="755"/>
    </location>
</feature>
<dbReference type="Pfam" id="PF14577">
    <property type="entry name" value="SEO_C"/>
    <property type="match status" value="1"/>
</dbReference>
<dbReference type="OrthoDB" id="1545400at2759"/>
<dbReference type="PANTHER" id="PTHR33232">
    <property type="entry name" value="PROTEIN SIEVE ELEMENT OCCLUSION B-LIKE"/>
    <property type="match status" value="1"/>
</dbReference>
<dbReference type="InterPro" id="IPR027942">
    <property type="entry name" value="SEO_N"/>
</dbReference>
<reference evidence="5 6" key="1">
    <citation type="submission" date="2019-08" db="EMBL/GenBank/DDBJ databases">
        <title>Draft genome sequences of two oriental melons (Cucumis melo L. var makuwa).</title>
        <authorList>
            <person name="Kwon S.-Y."/>
        </authorList>
    </citation>
    <scope>NUCLEOTIDE SEQUENCE [LARGE SCALE GENOMIC DNA]</scope>
    <source>
        <strain evidence="6">cv. Chang Bougi</strain>
        <strain evidence="5">cv. SW 3</strain>
        <tissue evidence="3">Leaf</tissue>
    </source>
</reference>
<dbReference type="Pfam" id="PF14576">
    <property type="entry name" value="SEO_N"/>
    <property type="match status" value="1"/>
</dbReference>
<dbReference type="AlphaFoldDB" id="A0A5A7UVD0"/>
<dbReference type="Proteomes" id="UP000321393">
    <property type="component" value="Unassembled WGS sequence"/>
</dbReference>